<dbReference type="PANTHER" id="PTHR33702:SF30">
    <property type="entry name" value="OS05G0576600 PROTEIN"/>
    <property type="match status" value="1"/>
</dbReference>
<protein>
    <submittedName>
        <fullName evidence="1">Uncharacterized protein</fullName>
    </submittedName>
</protein>
<gene>
    <name evidence="1" type="ORF">HPP92_009718</name>
</gene>
<evidence type="ECO:0000313" key="2">
    <source>
        <dbReference type="Proteomes" id="UP000636800"/>
    </source>
</evidence>
<dbReference type="PANTHER" id="PTHR33702">
    <property type="entry name" value="BNAA09G40010D PROTEIN"/>
    <property type="match status" value="1"/>
</dbReference>
<proteinExistence type="predicted"/>
<dbReference type="EMBL" id="JADCNL010000004">
    <property type="protein sequence ID" value="KAG0485639.1"/>
    <property type="molecule type" value="Genomic_DNA"/>
</dbReference>
<dbReference type="Proteomes" id="UP000636800">
    <property type="component" value="Unassembled WGS sequence"/>
</dbReference>
<evidence type="ECO:0000313" key="1">
    <source>
        <dbReference type="EMBL" id="KAG0485639.1"/>
    </source>
</evidence>
<reference evidence="1 2" key="1">
    <citation type="journal article" date="2020" name="Nat. Food">
        <title>A phased Vanilla planifolia genome enables genetic improvement of flavour and production.</title>
        <authorList>
            <person name="Hasing T."/>
            <person name="Tang H."/>
            <person name="Brym M."/>
            <person name="Khazi F."/>
            <person name="Huang T."/>
            <person name="Chambers A.H."/>
        </authorList>
    </citation>
    <scope>NUCLEOTIDE SEQUENCE [LARGE SCALE GENOMIC DNA]</scope>
    <source>
        <tissue evidence="1">Leaf</tissue>
    </source>
</reference>
<organism evidence="1 2">
    <name type="scientific">Vanilla planifolia</name>
    <name type="common">Vanilla</name>
    <dbReference type="NCBI Taxonomy" id="51239"/>
    <lineage>
        <taxon>Eukaryota</taxon>
        <taxon>Viridiplantae</taxon>
        <taxon>Streptophyta</taxon>
        <taxon>Embryophyta</taxon>
        <taxon>Tracheophyta</taxon>
        <taxon>Spermatophyta</taxon>
        <taxon>Magnoliopsida</taxon>
        <taxon>Liliopsida</taxon>
        <taxon>Asparagales</taxon>
        <taxon>Orchidaceae</taxon>
        <taxon>Vanilloideae</taxon>
        <taxon>Vanilleae</taxon>
        <taxon>Vanilla</taxon>
    </lineage>
</organism>
<dbReference type="AlphaFoldDB" id="A0A835RB49"/>
<comment type="caution">
    <text evidence="1">The sequence shown here is derived from an EMBL/GenBank/DDBJ whole genome shotgun (WGS) entry which is preliminary data.</text>
</comment>
<accession>A0A835RB49</accession>
<keyword evidence="2" id="KW-1185">Reference proteome</keyword>
<sequence>MGVLPVQFCRAVNSYWRRRRYQRLGGSKKTLKVARLGGGGGWVLGAGPRRPVRLRRLFRIRFKQLSPVRILARLRDAYVDAMLGVAGKGSSLFAAVGAESLLSRRVPMAWPARLEPGEFERRLVLEICKSVSASGEIAVYRG</sequence>
<name>A0A835RB49_VANPL</name>